<gene>
    <name evidence="1" type="ORF">MRATA1EN3_LOCUS23299</name>
</gene>
<sequence>MLILTLWVLEGRDVGPCFQQLPGDAGASGRALSSEAPGPSEWSLRTTGPCALHPLGRNPWEGGPWLQDRTGLHVGRGFGKESDQAHPSLWLPVSPLTVVHAGQRKCQQLTGPLLFTTFILKGPSQDS</sequence>
<evidence type="ECO:0000313" key="1">
    <source>
        <dbReference type="EMBL" id="CAI9712086.1"/>
    </source>
</evidence>
<protein>
    <submittedName>
        <fullName evidence="1">Uncharacterized protein</fullName>
    </submittedName>
</protein>
<name>A0ACB0FJ76_RANTA</name>
<evidence type="ECO:0000313" key="2">
    <source>
        <dbReference type="Proteomes" id="UP001162501"/>
    </source>
</evidence>
<reference evidence="1" key="1">
    <citation type="submission" date="2023-05" db="EMBL/GenBank/DDBJ databases">
        <authorList>
            <consortium name="ELIXIR-Norway"/>
        </authorList>
    </citation>
    <scope>NUCLEOTIDE SEQUENCE</scope>
</reference>
<dbReference type="Proteomes" id="UP001162501">
    <property type="component" value="Chromosome 7"/>
</dbReference>
<accession>A0ACB0FJ76</accession>
<organism evidence="1 2">
    <name type="scientific">Rangifer tarandus platyrhynchus</name>
    <name type="common">Svalbard reindeer</name>
    <dbReference type="NCBI Taxonomy" id="3082113"/>
    <lineage>
        <taxon>Eukaryota</taxon>
        <taxon>Metazoa</taxon>
        <taxon>Chordata</taxon>
        <taxon>Craniata</taxon>
        <taxon>Vertebrata</taxon>
        <taxon>Euteleostomi</taxon>
        <taxon>Mammalia</taxon>
        <taxon>Eutheria</taxon>
        <taxon>Laurasiatheria</taxon>
        <taxon>Artiodactyla</taxon>
        <taxon>Ruminantia</taxon>
        <taxon>Pecora</taxon>
        <taxon>Cervidae</taxon>
        <taxon>Odocoileinae</taxon>
        <taxon>Rangifer</taxon>
    </lineage>
</organism>
<dbReference type="EMBL" id="OX596091">
    <property type="protein sequence ID" value="CAI9712086.1"/>
    <property type="molecule type" value="Genomic_DNA"/>
</dbReference>
<proteinExistence type="predicted"/>